<feature type="region of interest" description="Disordered" evidence="11">
    <location>
        <begin position="188"/>
        <end position="207"/>
    </location>
</feature>
<evidence type="ECO:0000256" key="11">
    <source>
        <dbReference type="SAM" id="MobiDB-lite"/>
    </source>
</evidence>
<dbReference type="KEGG" id="tsr:106537779"/>
<keyword evidence="5" id="KW-0964">Secreted</keyword>
<sequence>MKQWTFVLCLLGTCSALPVLPRHAGIPGMGSISLEGMRQLGGPNVPKVLPQVITVMPHSLFAEKYINDDENKLMTLFYTYSICWLTYIQSKEHLTLERIYGQTYSYADPFNSMWMHNFLPSHSSFYLIRQRPQHETQQYEYTMPVHPPPLPSQTPTLLQQPGIQEQPHYHYAHFLPTRQVQMQHYDVQPPFHPKQFSPSEGNQPDVQQQLSLDRQAQQLPAIQDYSGTLGQAVCIVITHIFPDNPSNFFFLFEKIYPGLFGTQQNTAQQPQQRSIYPNLQYMSYVANKGVPTRLGIVSSEEMQGGGFGAPAYQATGPHGFPIDARFGNMPLNRGQPGDYTVEDDQLGITEQPEVPKGANPGPNPLDRGNNVIPVDINPRVALPNANNNNVLNPAGQSKGQPNAPQATALPPVTPDSFIPLEATSTPMPLDPTMFPDSFYSTSAGNEAGQPQVSQSSWHLQEP</sequence>
<evidence type="ECO:0000256" key="4">
    <source>
        <dbReference type="ARBA" id="ARBA00014018"/>
    </source>
</evidence>
<keyword evidence="13" id="KW-1185">Reference proteome</keyword>
<evidence type="ECO:0000256" key="8">
    <source>
        <dbReference type="ARBA" id="ARBA00022591"/>
    </source>
</evidence>
<accession>A0A6I9X114</accession>
<evidence type="ECO:0000256" key="10">
    <source>
        <dbReference type="ARBA" id="ARBA00023278"/>
    </source>
</evidence>
<feature type="compositionally biased region" description="Polar residues" evidence="11">
    <location>
        <begin position="395"/>
        <end position="405"/>
    </location>
</feature>
<evidence type="ECO:0000256" key="12">
    <source>
        <dbReference type="SAM" id="SignalP"/>
    </source>
</evidence>
<feature type="compositionally biased region" description="Polar residues" evidence="11">
    <location>
        <begin position="196"/>
        <end position="206"/>
    </location>
</feature>
<feature type="compositionally biased region" description="Low complexity" evidence="11">
    <location>
        <begin position="377"/>
        <end position="394"/>
    </location>
</feature>
<feature type="region of interest" description="Disordered" evidence="11">
    <location>
        <begin position="350"/>
        <end position="462"/>
    </location>
</feature>
<gene>
    <name evidence="14" type="primary">AMBN</name>
</gene>
<keyword evidence="6" id="KW-0272">Extracellular matrix</keyword>
<dbReference type="CTD" id="258"/>
<feature type="signal peptide" evidence="12">
    <location>
        <begin position="1"/>
        <end position="16"/>
    </location>
</feature>
<comment type="subcellular location">
    <subcellularLocation>
        <location evidence="2">Secreted</location>
        <location evidence="2">Extracellular space</location>
        <location evidence="2">Extracellular matrix</location>
    </subcellularLocation>
</comment>
<dbReference type="RefSeq" id="XP_013907497.1">
    <property type="nucleotide sequence ID" value="XM_014052022.1"/>
</dbReference>
<keyword evidence="8" id="KW-0091">Biomineralization</keyword>
<dbReference type="GO" id="GO:0007155">
    <property type="term" value="P:cell adhesion"/>
    <property type="evidence" value="ECO:0007669"/>
    <property type="project" value="TreeGrafter"/>
</dbReference>
<dbReference type="OrthoDB" id="9908655at2759"/>
<dbReference type="Proteomes" id="UP000504617">
    <property type="component" value="Unplaced"/>
</dbReference>
<evidence type="ECO:0000256" key="2">
    <source>
        <dbReference type="ARBA" id="ARBA00004498"/>
    </source>
</evidence>
<evidence type="ECO:0000313" key="13">
    <source>
        <dbReference type="Proteomes" id="UP000504617"/>
    </source>
</evidence>
<dbReference type="GO" id="GO:0008083">
    <property type="term" value="F:growth factor activity"/>
    <property type="evidence" value="ECO:0007669"/>
    <property type="project" value="TreeGrafter"/>
</dbReference>
<dbReference type="SMART" id="SM00817">
    <property type="entry name" value="Amelin"/>
    <property type="match status" value="1"/>
</dbReference>
<reference evidence="14" key="1">
    <citation type="submission" date="2025-08" db="UniProtKB">
        <authorList>
            <consortium name="RefSeq"/>
        </authorList>
    </citation>
    <scope>IDENTIFICATION</scope>
    <source>
        <tissue evidence="14">Skeletal muscle</tissue>
    </source>
</reference>
<comment type="similarity">
    <text evidence="3">Belongs to the ameloblastin family.</text>
</comment>
<dbReference type="Pfam" id="PF05111">
    <property type="entry name" value="Amelin"/>
    <property type="match status" value="2"/>
</dbReference>
<dbReference type="GO" id="GO:0031214">
    <property type="term" value="P:biomineral tissue development"/>
    <property type="evidence" value="ECO:0007669"/>
    <property type="project" value="UniProtKB-KW"/>
</dbReference>
<organism evidence="13 14">
    <name type="scientific">Thamnophis sirtalis</name>
    <dbReference type="NCBI Taxonomy" id="35019"/>
    <lineage>
        <taxon>Eukaryota</taxon>
        <taxon>Metazoa</taxon>
        <taxon>Chordata</taxon>
        <taxon>Craniata</taxon>
        <taxon>Vertebrata</taxon>
        <taxon>Euteleostomi</taxon>
        <taxon>Lepidosauria</taxon>
        <taxon>Squamata</taxon>
        <taxon>Bifurcata</taxon>
        <taxon>Unidentata</taxon>
        <taxon>Episquamata</taxon>
        <taxon>Toxicofera</taxon>
        <taxon>Serpentes</taxon>
        <taxon>Colubroidea</taxon>
        <taxon>Colubridae</taxon>
        <taxon>Natricinae</taxon>
        <taxon>Thamnophis</taxon>
    </lineage>
</organism>
<evidence type="ECO:0000256" key="9">
    <source>
        <dbReference type="ARBA" id="ARBA00022729"/>
    </source>
</evidence>
<evidence type="ECO:0000256" key="6">
    <source>
        <dbReference type="ARBA" id="ARBA00022530"/>
    </source>
</evidence>
<keyword evidence="9 12" id="KW-0732">Signal</keyword>
<evidence type="ECO:0000256" key="1">
    <source>
        <dbReference type="ARBA" id="ARBA00004035"/>
    </source>
</evidence>
<evidence type="ECO:0000256" key="5">
    <source>
        <dbReference type="ARBA" id="ARBA00022525"/>
    </source>
</evidence>
<protein>
    <recommendedName>
        <fullName evidence="4">Ameloblastin</fullName>
    </recommendedName>
</protein>
<proteinExistence type="inferred from homology"/>
<evidence type="ECO:0000256" key="7">
    <source>
        <dbReference type="ARBA" id="ARBA00022553"/>
    </source>
</evidence>
<evidence type="ECO:0000313" key="14">
    <source>
        <dbReference type="RefSeq" id="XP_013907497.1"/>
    </source>
</evidence>
<dbReference type="PANTHER" id="PTHR14115:SF0">
    <property type="entry name" value="AMELOBLASTIN"/>
    <property type="match status" value="1"/>
</dbReference>
<dbReference type="GO" id="GO:0042475">
    <property type="term" value="P:odontogenesis of dentin-containing tooth"/>
    <property type="evidence" value="ECO:0007669"/>
    <property type="project" value="InterPro"/>
</dbReference>
<feature type="chain" id="PRO_5026853421" description="Ameloblastin" evidence="12">
    <location>
        <begin position="17"/>
        <end position="462"/>
    </location>
</feature>
<dbReference type="GO" id="GO:0030345">
    <property type="term" value="F:structural constituent of tooth enamel"/>
    <property type="evidence" value="ECO:0007669"/>
    <property type="project" value="InterPro"/>
</dbReference>
<evidence type="ECO:0000256" key="3">
    <source>
        <dbReference type="ARBA" id="ARBA00006452"/>
    </source>
</evidence>
<dbReference type="InterPro" id="IPR007798">
    <property type="entry name" value="Amelin"/>
</dbReference>
<dbReference type="GeneID" id="106537779"/>
<keyword evidence="10" id="KW-0379">Hydroxylation</keyword>
<dbReference type="AlphaFoldDB" id="A0A6I9X114"/>
<keyword evidence="7" id="KW-0597">Phosphoprotein</keyword>
<comment type="function">
    <text evidence="1">Involved in the mineralization and structural organization of enamel.</text>
</comment>
<name>A0A6I9X114_9SAUR</name>
<dbReference type="PANTHER" id="PTHR14115">
    <property type="entry name" value="AMELOBLASTIN"/>
    <property type="match status" value="1"/>
</dbReference>
<feature type="compositionally biased region" description="Polar residues" evidence="11">
    <location>
        <begin position="438"/>
        <end position="462"/>
    </location>
</feature>